<name>A0A078A2V9_STYLE</name>
<dbReference type="Proteomes" id="UP000039865">
    <property type="component" value="Unassembled WGS sequence"/>
</dbReference>
<organism evidence="1 2">
    <name type="scientific">Stylonychia lemnae</name>
    <name type="common">Ciliate</name>
    <dbReference type="NCBI Taxonomy" id="5949"/>
    <lineage>
        <taxon>Eukaryota</taxon>
        <taxon>Sar</taxon>
        <taxon>Alveolata</taxon>
        <taxon>Ciliophora</taxon>
        <taxon>Intramacronucleata</taxon>
        <taxon>Spirotrichea</taxon>
        <taxon>Stichotrichia</taxon>
        <taxon>Sporadotrichida</taxon>
        <taxon>Oxytrichidae</taxon>
        <taxon>Stylonychinae</taxon>
        <taxon>Stylonychia</taxon>
    </lineage>
</organism>
<keyword evidence="2" id="KW-1185">Reference proteome</keyword>
<evidence type="ECO:0000313" key="2">
    <source>
        <dbReference type="Proteomes" id="UP000039865"/>
    </source>
</evidence>
<evidence type="ECO:0000313" key="1">
    <source>
        <dbReference type="EMBL" id="CDW75109.1"/>
    </source>
</evidence>
<dbReference type="InParanoid" id="A0A078A2V9"/>
<dbReference type="InterPro" id="IPR009030">
    <property type="entry name" value="Growth_fac_rcpt_cys_sf"/>
</dbReference>
<protein>
    <submittedName>
        <fullName evidence="1">Uncharacterized protein</fullName>
    </submittedName>
</protein>
<gene>
    <name evidence="1" type="primary">Contig15979.g17026</name>
    <name evidence="1" type="ORF">STYLEM_4096</name>
</gene>
<dbReference type="Gene3D" id="2.10.220.10">
    <property type="entry name" value="Hormone Receptor, Insulin-like Growth Factor Receptor 1, Chain A, domain 2"/>
    <property type="match status" value="1"/>
</dbReference>
<dbReference type="AlphaFoldDB" id="A0A078A2V9"/>
<accession>A0A078A2V9</accession>
<dbReference type="EMBL" id="CCKQ01003966">
    <property type="protein sequence ID" value="CDW75109.1"/>
    <property type="molecule type" value="Genomic_DNA"/>
</dbReference>
<proteinExistence type="predicted"/>
<sequence>MIDSSVCNPCDDNCFECATQHECISCKKGFFLSTDSNQKTTGKCLLKSGTAEFTLYVDSIYGRHTTNETTGMTLDDPFYSLQSAITKAYEYGAMYEKSIINIKLVSGKIHSMLRYDDNILLPRAYDQNSQATAIKIDTIDKTQVKVLYKLRDKYTFFVGGGLEIRNIAFDAIDSIIDTRYTNLNITLLSSNEYACLEDLFSNCCKIQKEDSSGKYIISGPDFCLLKILPNDQCHLPIGGSLIQFDISSQTSLASPQVLILELHYGQIRNQN</sequence>
<reference evidence="1 2" key="1">
    <citation type="submission" date="2014-06" db="EMBL/GenBank/DDBJ databases">
        <authorList>
            <person name="Swart Estienne"/>
        </authorList>
    </citation>
    <scope>NUCLEOTIDE SEQUENCE [LARGE SCALE GENOMIC DNA]</scope>
    <source>
        <strain evidence="1 2">130c</strain>
    </source>
</reference>
<dbReference type="SUPFAM" id="SSF57184">
    <property type="entry name" value="Growth factor receptor domain"/>
    <property type="match status" value="1"/>
</dbReference>